<dbReference type="SUPFAM" id="SSF53474">
    <property type="entry name" value="alpha/beta-Hydrolases"/>
    <property type="match status" value="1"/>
</dbReference>
<dbReference type="GO" id="GO:0016787">
    <property type="term" value="F:hydrolase activity"/>
    <property type="evidence" value="ECO:0007669"/>
    <property type="project" value="UniProtKB-KW"/>
</dbReference>
<gene>
    <name evidence="1" type="ORF">HKK74_26325</name>
</gene>
<evidence type="ECO:0000313" key="1">
    <source>
        <dbReference type="EMBL" id="MBC6468984.1"/>
    </source>
</evidence>
<dbReference type="PANTHER" id="PTHR48098">
    <property type="entry name" value="ENTEROCHELIN ESTERASE-RELATED"/>
    <property type="match status" value="1"/>
</dbReference>
<dbReference type="InterPro" id="IPR029058">
    <property type="entry name" value="AB_hydrolase_fold"/>
</dbReference>
<dbReference type="Pfam" id="PF00756">
    <property type="entry name" value="Esterase"/>
    <property type="match status" value="1"/>
</dbReference>
<protein>
    <submittedName>
        <fullName evidence="1">Alpha/beta fold hydrolase</fullName>
    </submittedName>
</protein>
<sequence length="290" mass="30499">MNRRGLLVAGGLGILGAAGSGVGLVEANVLPGKVPLDRALGRCGDAPPVPAARATVRQETFRSAARGRDVRLVIATPRATAAGPLPVVIALHGWGGDARSVLTQALDRHLAQAHAQGIPPFAVVGVDGGEMYWHPRASGDDPHRMITAEVLPRLRREGLRTDRIGVMGWSMGGYGALLLGQSLGPSRVGAIVASSPAVFTSYDDARATNTRAFDDADDFARHDVRAALGRLRGIPTWVDCGRSDPFTGTARRLRAGLGNPAGGLFGGCHDNTYWQRRAPAQLTFLGRELG</sequence>
<accession>A0ABR7LW24</accession>
<evidence type="ECO:0000313" key="2">
    <source>
        <dbReference type="Proteomes" id="UP000805614"/>
    </source>
</evidence>
<keyword evidence="1" id="KW-0378">Hydrolase</keyword>
<organism evidence="1 2">
    <name type="scientific">Actinomadura alba</name>
    <dbReference type="NCBI Taxonomy" id="406431"/>
    <lineage>
        <taxon>Bacteria</taxon>
        <taxon>Bacillati</taxon>
        <taxon>Actinomycetota</taxon>
        <taxon>Actinomycetes</taxon>
        <taxon>Streptosporangiales</taxon>
        <taxon>Thermomonosporaceae</taxon>
        <taxon>Actinomadura</taxon>
    </lineage>
</organism>
<dbReference type="Proteomes" id="UP000805614">
    <property type="component" value="Unassembled WGS sequence"/>
</dbReference>
<comment type="caution">
    <text evidence="1">The sequence shown here is derived from an EMBL/GenBank/DDBJ whole genome shotgun (WGS) entry which is preliminary data.</text>
</comment>
<dbReference type="InterPro" id="IPR050583">
    <property type="entry name" value="Mycobacterial_A85_antigen"/>
</dbReference>
<dbReference type="RefSeq" id="WP_187246018.1">
    <property type="nucleotide sequence ID" value="NZ_BAAAOK010000001.1"/>
</dbReference>
<keyword evidence="2" id="KW-1185">Reference proteome</keyword>
<dbReference type="EMBL" id="JABVEC010000022">
    <property type="protein sequence ID" value="MBC6468984.1"/>
    <property type="molecule type" value="Genomic_DNA"/>
</dbReference>
<dbReference type="PANTHER" id="PTHR48098:SF1">
    <property type="entry name" value="DIACYLGLYCEROL ACYLTRANSFERASE_MYCOLYLTRANSFERASE AG85A"/>
    <property type="match status" value="1"/>
</dbReference>
<reference evidence="1 2" key="1">
    <citation type="submission" date="2020-06" db="EMBL/GenBank/DDBJ databases">
        <title>Actinomadura xiongansis sp. nov., isolated from soil of Baiyangdian.</title>
        <authorList>
            <person name="Zhang X."/>
        </authorList>
    </citation>
    <scope>NUCLEOTIDE SEQUENCE [LARGE SCALE GENOMIC DNA]</scope>
    <source>
        <strain evidence="1 2">HBUM206468</strain>
    </source>
</reference>
<proteinExistence type="predicted"/>
<dbReference type="Gene3D" id="3.40.50.1820">
    <property type="entry name" value="alpha/beta hydrolase"/>
    <property type="match status" value="1"/>
</dbReference>
<name>A0ABR7LW24_9ACTN</name>
<dbReference type="InterPro" id="IPR000801">
    <property type="entry name" value="Esterase-like"/>
</dbReference>